<keyword evidence="4 5" id="KW-0238">DNA-binding</keyword>
<dbReference type="PANTHER" id="PTHR46600">
    <property type="entry name" value="THAP DOMAIN-CONTAINING"/>
    <property type="match status" value="1"/>
</dbReference>
<dbReference type="InterPro" id="IPR006612">
    <property type="entry name" value="THAP_Znf"/>
</dbReference>
<dbReference type="GO" id="GO:0008270">
    <property type="term" value="F:zinc ion binding"/>
    <property type="evidence" value="ECO:0007669"/>
    <property type="project" value="UniProtKB-KW"/>
</dbReference>
<organism evidence="8">
    <name type="scientific">Sipha flava</name>
    <name type="common">yellow sugarcane aphid</name>
    <dbReference type="NCBI Taxonomy" id="143950"/>
    <lineage>
        <taxon>Eukaryota</taxon>
        <taxon>Metazoa</taxon>
        <taxon>Ecdysozoa</taxon>
        <taxon>Arthropoda</taxon>
        <taxon>Hexapoda</taxon>
        <taxon>Insecta</taxon>
        <taxon>Pterygota</taxon>
        <taxon>Neoptera</taxon>
        <taxon>Paraneoptera</taxon>
        <taxon>Hemiptera</taxon>
        <taxon>Sternorrhyncha</taxon>
        <taxon>Aphidomorpha</taxon>
        <taxon>Aphidoidea</taxon>
        <taxon>Aphididae</taxon>
        <taxon>Sipha</taxon>
    </lineage>
</organism>
<dbReference type="SMART" id="SM00980">
    <property type="entry name" value="THAP"/>
    <property type="match status" value="1"/>
</dbReference>
<keyword evidence="3" id="KW-0862">Zinc</keyword>
<keyword evidence="1" id="KW-0479">Metal-binding</keyword>
<evidence type="ECO:0000256" key="6">
    <source>
        <dbReference type="SAM" id="MobiDB-lite"/>
    </source>
</evidence>
<dbReference type="EMBL" id="GGMS01016723">
    <property type="protein sequence ID" value="MBY85926.1"/>
    <property type="molecule type" value="Transcribed_RNA"/>
</dbReference>
<dbReference type="SMART" id="SM00692">
    <property type="entry name" value="DM3"/>
    <property type="match status" value="1"/>
</dbReference>
<evidence type="ECO:0000313" key="10">
    <source>
        <dbReference type="RefSeq" id="XP_025419994.1"/>
    </source>
</evidence>
<reference evidence="8" key="1">
    <citation type="submission" date="2018-04" db="EMBL/GenBank/DDBJ databases">
        <title>Transcriptome assembly of Sipha flava.</title>
        <authorList>
            <person name="Scully E.D."/>
            <person name="Geib S.M."/>
            <person name="Palmer N.A."/>
            <person name="Koch K."/>
            <person name="Bradshaw J."/>
            <person name="Heng-Moss T."/>
            <person name="Sarath G."/>
        </authorList>
    </citation>
    <scope>NUCLEOTIDE SEQUENCE</scope>
</reference>
<keyword evidence="8" id="KW-0808">Transferase</keyword>
<dbReference type="AlphaFoldDB" id="A0A2S2R7B5"/>
<dbReference type="GO" id="GO:0016301">
    <property type="term" value="F:kinase activity"/>
    <property type="evidence" value="ECO:0007669"/>
    <property type="project" value="UniProtKB-KW"/>
</dbReference>
<evidence type="ECO:0000313" key="8">
    <source>
        <dbReference type="EMBL" id="MBY85926.1"/>
    </source>
</evidence>
<dbReference type="OrthoDB" id="7683421at2759"/>
<dbReference type="Pfam" id="PF05485">
    <property type="entry name" value="THAP"/>
    <property type="match status" value="1"/>
</dbReference>
<dbReference type="SUPFAM" id="SSF57716">
    <property type="entry name" value="Glucocorticoid receptor-like (DNA-binding domain)"/>
    <property type="match status" value="1"/>
</dbReference>
<evidence type="ECO:0000256" key="4">
    <source>
        <dbReference type="ARBA" id="ARBA00023125"/>
    </source>
</evidence>
<reference evidence="10 11" key="2">
    <citation type="submission" date="2025-04" db="UniProtKB">
        <authorList>
            <consortium name="RefSeq"/>
        </authorList>
    </citation>
    <scope>IDENTIFICATION</scope>
    <source>
        <tissue evidence="10 11">Whole body</tissue>
    </source>
</reference>
<evidence type="ECO:0000256" key="2">
    <source>
        <dbReference type="ARBA" id="ARBA00022771"/>
    </source>
</evidence>
<evidence type="ECO:0000256" key="5">
    <source>
        <dbReference type="PROSITE-ProRule" id="PRU00309"/>
    </source>
</evidence>
<dbReference type="PROSITE" id="PS50950">
    <property type="entry name" value="ZF_THAP"/>
    <property type="match status" value="1"/>
</dbReference>
<protein>
    <submittedName>
        <fullName evidence="8">Repressor of the inhibitor of the protein kinase</fullName>
    </submittedName>
    <submittedName>
        <fullName evidence="10 11">Uncharacterized protein LOC112690237</fullName>
    </submittedName>
</protein>
<dbReference type="RefSeq" id="XP_025419994.1">
    <property type="nucleotide sequence ID" value="XM_025564209.1"/>
</dbReference>
<dbReference type="Proteomes" id="UP000694846">
    <property type="component" value="Unplaced"/>
</dbReference>
<feature type="region of interest" description="Disordered" evidence="6">
    <location>
        <begin position="111"/>
        <end position="131"/>
    </location>
</feature>
<proteinExistence type="predicted"/>
<dbReference type="PANTHER" id="PTHR46600:SF11">
    <property type="entry name" value="THAP DOMAIN-CONTAINING PROTEIN 10"/>
    <property type="match status" value="1"/>
</dbReference>
<name>A0A2S2R7B5_9HEMI</name>
<sequence length="336" mass="39042">MMNRNNYTRVRYGVKCVLKTCKNKMSENRSISYFSFPVQDPIKCAKWIESCGLSIPLDVVLNKHYRVCGEHFEKNMFLNDLQNRLQPHAIPVLNTELNDGNKQVCPSTKNVQEHEVNKNKKKITTTKNPPCSTQTLAVNKNKRKLNMSDSNKIDKCPSSFAKHGNKGYKNRRKFIAIPKNVFEKIADKIKNSVPNIVISQLHNDFHCNDVEKKNLDVQKNVNKTEVGSHKSQLQIDTPISETQRKKKPETVIKNAMSMESSWNVLREHNYFNNRGQKNKRWSYEKYESLLSSEKKNDDALPEWYKIDSDDEDANSDTEIKSLAQLLRLEYEKDLPF</sequence>
<dbReference type="RefSeq" id="XP_025420002.1">
    <property type="nucleotide sequence ID" value="XM_025564217.1"/>
</dbReference>
<evidence type="ECO:0000313" key="11">
    <source>
        <dbReference type="RefSeq" id="XP_025420002.1"/>
    </source>
</evidence>
<evidence type="ECO:0000259" key="7">
    <source>
        <dbReference type="PROSITE" id="PS50950"/>
    </source>
</evidence>
<evidence type="ECO:0000313" key="9">
    <source>
        <dbReference type="Proteomes" id="UP000694846"/>
    </source>
</evidence>
<evidence type="ECO:0000256" key="3">
    <source>
        <dbReference type="ARBA" id="ARBA00022833"/>
    </source>
</evidence>
<accession>A0A2S2R7B5</accession>
<keyword evidence="8" id="KW-0418">Kinase</keyword>
<keyword evidence="2 5" id="KW-0863">Zinc-finger</keyword>
<evidence type="ECO:0000256" key="1">
    <source>
        <dbReference type="ARBA" id="ARBA00022723"/>
    </source>
</evidence>
<dbReference type="InterPro" id="IPR026516">
    <property type="entry name" value="THAP1/10"/>
</dbReference>
<dbReference type="GO" id="GO:0043565">
    <property type="term" value="F:sequence-specific DNA binding"/>
    <property type="evidence" value="ECO:0007669"/>
    <property type="project" value="InterPro"/>
</dbReference>
<feature type="domain" description="THAP-type" evidence="7">
    <location>
        <begin position="12"/>
        <end position="94"/>
    </location>
</feature>
<keyword evidence="9" id="KW-1185">Reference proteome</keyword>
<gene>
    <name evidence="8" type="primary">Prkrir_9</name>
    <name evidence="10 11" type="synonym">LOC112690237</name>
    <name evidence="8" type="ORF">g.72886</name>
</gene>